<dbReference type="PROSITE" id="PS51384">
    <property type="entry name" value="FAD_FR"/>
    <property type="match status" value="1"/>
</dbReference>
<comment type="cofactor">
    <cofactor evidence="1">
        <name>FMN</name>
        <dbReference type="ChEBI" id="CHEBI:58210"/>
    </cofactor>
</comment>
<dbReference type="PANTHER" id="PTHR47354">
    <property type="entry name" value="NADH OXIDOREDUCTASE HCR"/>
    <property type="match status" value="1"/>
</dbReference>
<evidence type="ECO:0000256" key="5">
    <source>
        <dbReference type="ARBA" id="ARBA00022723"/>
    </source>
</evidence>
<dbReference type="GO" id="GO:0046872">
    <property type="term" value="F:metal ion binding"/>
    <property type="evidence" value="ECO:0007669"/>
    <property type="project" value="UniProtKB-KW"/>
</dbReference>
<protein>
    <submittedName>
        <fullName evidence="11">Oxidoreductase</fullName>
    </submittedName>
</protein>
<dbReference type="InterPro" id="IPR039261">
    <property type="entry name" value="FNR_nucleotide-bd"/>
</dbReference>
<evidence type="ECO:0000259" key="10">
    <source>
        <dbReference type="PROSITE" id="PS51384"/>
    </source>
</evidence>
<evidence type="ECO:0000259" key="9">
    <source>
        <dbReference type="PROSITE" id="PS51085"/>
    </source>
</evidence>
<dbReference type="PRINTS" id="PR00409">
    <property type="entry name" value="PHDIOXRDTASE"/>
</dbReference>
<dbReference type="InterPro" id="IPR006058">
    <property type="entry name" value="2Fe2S_fd_BS"/>
</dbReference>
<dbReference type="InterPro" id="IPR017938">
    <property type="entry name" value="Riboflavin_synthase-like_b-brl"/>
</dbReference>
<comment type="caution">
    <text evidence="11">The sequence shown here is derived from an EMBL/GenBank/DDBJ whole genome shotgun (WGS) entry which is preliminary data.</text>
</comment>
<dbReference type="InterPro" id="IPR054582">
    <property type="entry name" value="DmmA-like_N"/>
</dbReference>
<evidence type="ECO:0000256" key="8">
    <source>
        <dbReference type="ARBA" id="ARBA00023014"/>
    </source>
</evidence>
<feature type="domain" description="2Fe-2S ferredoxin-type" evidence="9">
    <location>
        <begin position="234"/>
        <end position="318"/>
    </location>
</feature>
<dbReference type="SUPFAM" id="SSF63380">
    <property type="entry name" value="Riboflavin synthase domain-like"/>
    <property type="match status" value="1"/>
</dbReference>
<dbReference type="GO" id="GO:0016491">
    <property type="term" value="F:oxidoreductase activity"/>
    <property type="evidence" value="ECO:0007669"/>
    <property type="project" value="UniProtKB-KW"/>
</dbReference>
<organism evidence="11 12">
    <name type="scientific">Parazoarcus communis SWub3 = DSM 12120</name>
    <dbReference type="NCBI Taxonomy" id="1121029"/>
    <lineage>
        <taxon>Bacteria</taxon>
        <taxon>Pseudomonadati</taxon>
        <taxon>Pseudomonadota</taxon>
        <taxon>Betaproteobacteria</taxon>
        <taxon>Rhodocyclales</taxon>
        <taxon>Zoogloeaceae</taxon>
        <taxon>Parazoarcus</taxon>
    </lineage>
</organism>
<evidence type="ECO:0000256" key="7">
    <source>
        <dbReference type="ARBA" id="ARBA00023004"/>
    </source>
</evidence>
<dbReference type="PROSITE" id="PS51085">
    <property type="entry name" value="2FE2S_FER_2"/>
    <property type="match status" value="1"/>
</dbReference>
<dbReference type="AlphaFoldDB" id="A0A323UR70"/>
<sequence length="318" mass="33662">MSLLELQVEQVDALTPRIRRLILVTPDGSPLPDYTPGAHIELHVPASSGNPLLHRAYSLVQPADGGSCYEIAVQLEAQGSGGSRWVHGLAVGDRLTATAPRNHFPLVADAESHLLLAAGIGITPILCMARALQQAGAEFDLHYASRSTAEAAYCADVQALPGAQCWFDGGDPARGMPLAPTIGAPRRGRHLYVCGPKGFIAAVLDTARQLGWADAQLHCELFAGTLEVAGDRSFTVELASSGITLEVPAGKTVMDVMEAAGLDPMFDCRRGECGICTAKVLAGEADHRDICLSARERAEGGFCTCVSRARSERLVLEL</sequence>
<keyword evidence="12" id="KW-1185">Reference proteome</keyword>
<evidence type="ECO:0000313" key="11">
    <source>
        <dbReference type="EMBL" id="PZA14721.1"/>
    </source>
</evidence>
<dbReference type="Gene3D" id="3.40.50.80">
    <property type="entry name" value="Nucleotide-binding domain of ferredoxin-NADP reductase (FNR) module"/>
    <property type="match status" value="1"/>
</dbReference>
<reference evidence="11 12" key="1">
    <citation type="submission" date="2018-06" db="EMBL/GenBank/DDBJ databases">
        <title>Azoarcus communis strain SWub3 genome.</title>
        <authorList>
            <person name="Zorraquino Salvo V."/>
            <person name="Toubiana D."/>
            <person name="Blumwald E."/>
        </authorList>
    </citation>
    <scope>NUCLEOTIDE SEQUENCE [LARGE SCALE GENOMIC DNA]</scope>
    <source>
        <strain evidence="11 12">SWub3</strain>
    </source>
</reference>
<keyword evidence="3" id="KW-0288">FMN</keyword>
<keyword evidence="6" id="KW-0560">Oxidoreductase</keyword>
<proteinExistence type="predicted"/>
<dbReference type="InterPro" id="IPR050415">
    <property type="entry name" value="MRET"/>
</dbReference>
<dbReference type="Gene3D" id="2.40.30.10">
    <property type="entry name" value="Translation factors"/>
    <property type="match status" value="1"/>
</dbReference>
<gene>
    <name evidence="11" type="ORF">DNK49_20240</name>
</gene>
<keyword evidence="5" id="KW-0479">Metal-binding</keyword>
<dbReference type="OrthoDB" id="544091at2"/>
<dbReference type="SUPFAM" id="SSF52343">
    <property type="entry name" value="Ferredoxin reductase-like, C-terminal NADP-linked domain"/>
    <property type="match status" value="1"/>
</dbReference>
<dbReference type="PROSITE" id="PS00197">
    <property type="entry name" value="2FE2S_FER_1"/>
    <property type="match status" value="1"/>
</dbReference>
<dbReference type="PANTHER" id="PTHR47354:SF1">
    <property type="entry name" value="CARNITINE MONOOXYGENASE REDUCTASE SUBUNIT"/>
    <property type="match status" value="1"/>
</dbReference>
<dbReference type="GO" id="GO:0051537">
    <property type="term" value="F:2 iron, 2 sulfur cluster binding"/>
    <property type="evidence" value="ECO:0007669"/>
    <property type="project" value="UniProtKB-KW"/>
</dbReference>
<dbReference type="Proteomes" id="UP000248259">
    <property type="component" value="Unassembled WGS sequence"/>
</dbReference>
<dbReference type="InterPro" id="IPR012675">
    <property type="entry name" value="Beta-grasp_dom_sf"/>
</dbReference>
<evidence type="ECO:0000256" key="3">
    <source>
        <dbReference type="ARBA" id="ARBA00022643"/>
    </source>
</evidence>
<evidence type="ECO:0000256" key="4">
    <source>
        <dbReference type="ARBA" id="ARBA00022714"/>
    </source>
</evidence>
<dbReference type="InterPro" id="IPR001041">
    <property type="entry name" value="2Fe-2S_ferredoxin-type"/>
</dbReference>
<dbReference type="CDD" id="cd00207">
    <property type="entry name" value="fer2"/>
    <property type="match status" value="1"/>
</dbReference>
<evidence type="ECO:0000313" key="12">
    <source>
        <dbReference type="Proteomes" id="UP000248259"/>
    </source>
</evidence>
<keyword evidence="4" id="KW-0001">2Fe-2S</keyword>
<name>A0A323UR70_9RHOO</name>
<dbReference type="InterPro" id="IPR017927">
    <property type="entry name" value="FAD-bd_FR_type"/>
</dbReference>
<dbReference type="EMBL" id="QKOE01000023">
    <property type="protein sequence ID" value="PZA14721.1"/>
    <property type="molecule type" value="Genomic_DNA"/>
</dbReference>
<dbReference type="Pfam" id="PF00111">
    <property type="entry name" value="Fer2"/>
    <property type="match status" value="1"/>
</dbReference>
<dbReference type="Pfam" id="PF22290">
    <property type="entry name" value="DmmA-like_N"/>
    <property type="match status" value="1"/>
</dbReference>
<dbReference type="InterPro" id="IPR036010">
    <property type="entry name" value="2Fe-2S_ferredoxin-like_sf"/>
</dbReference>
<evidence type="ECO:0000256" key="6">
    <source>
        <dbReference type="ARBA" id="ARBA00023002"/>
    </source>
</evidence>
<evidence type="ECO:0000256" key="2">
    <source>
        <dbReference type="ARBA" id="ARBA00022630"/>
    </source>
</evidence>
<feature type="domain" description="FAD-binding FR-type" evidence="10">
    <location>
        <begin position="1"/>
        <end position="107"/>
    </location>
</feature>
<dbReference type="Gene3D" id="3.10.20.30">
    <property type="match status" value="1"/>
</dbReference>
<accession>A0A323UR70</accession>
<dbReference type="CDD" id="cd06185">
    <property type="entry name" value="PDR_like"/>
    <property type="match status" value="1"/>
</dbReference>
<dbReference type="SUPFAM" id="SSF54292">
    <property type="entry name" value="2Fe-2S ferredoxin-like"/>
    <property type="match status" value="1"/>
</dbReference>
<keyword evidence="7" id="KW-0408">Iron</keyword>
<keyword evidence="8" id="KW-0411">Iron-sulfur</keyword>
<dbReference type="RefSeq" id="WP_110529072.1">
    <property type="nucleotide sequence ID" value="NZ_QKOE01000023.1"/>
</dbReference>
<keyword evidence="2" id="KW-0285">Flavoprotein</keyword>
<evidence type="ECO:0000256" key="1">
    <source>
        <dbReference type="ARBA" id="ARBA00001917"/>
    </source>
</evidence>